<dbReference type="PANTHER" id="PTHR30069">
    <property type="entry name" value="TONB-DEPENDENT OUTER MEMBRANE RECEPTOR"/>
    <property type="match status" value="1"/>
</dbReference>
<feature type="region of interest" description="Disordered" evidence="14">
    <location>
        <begin position="16"/>
        <end position="47"/>
    </location>
</feature>
<dbReference type="GO" id="GO:0009279">
    <property type="term" value="C:cell outer membrane"/>
    <property type="evidence" value="ECO:0007669"/>
    <property type="project" value="UniProtKB-SubCell"/>
</dbReference>
<evidence type="ECO:0000256" key="3">
    <source>
        <dbReference type="ARBA" id="ARBA00022448"/>
    </source>
</evidence>
<evidence type="ECO:0000256" key="10">
    <source>
        <dbReference type="ARBA" id="ARBA00023170"/>
    </source>
</evidence>
<evidence type="ECO:0000256" key="12">
    <source>
        <dbReference type="PROSITE-ProRule" id="PRU01360"/>
    </source>
</evidence>
<evidence type="ECO:0000256" key="4">
    <source>
        <dbReference type="ARBA" id="ARBA00022452"/>
    </source>
</evidence>
<keyword evidence="8 13" id="KW-0798">TonB box</keyword>
<dbReference type="GO" id="GO:0006811">
    <property type="term" value="P:monoatomic ion transport"/>
    <property type="evidence" value="ECO:0007669"/>
    <property type="project" value="UniProtKB-KW"/>
</dbReference>
<dbReference type="Gene3D" id="2.40.170.20">
    <property type="entry name" value="TonB-dependent receptor, beta-barrel domain"/>
    <property type="match status" value="1"/>
</dbReference>
<dbReference type="Pfam" id="PF00593">
    <property type="entry name" value="TonB_dep_Rec_b-barrel"/>
    <property type="match status" value="1"/>
</dbReference>
<comment type="caution">
    <text evidence="17">The sequence shown here is derived from an EMBL/GenBank/DDBJ whole genome shotgun (WGS) entry which is preliminary data.</text>
</comment>
<dbReference type="AlphaFoldDB" id="A0A119JZQ4"/>
<gene>
    <name evidence="17" type="ORF">WL29_04095</name>
</gene>
<dbReference type="Proteomes" id="UP000060630">
    <property type="component" value="Unassembled WGS sequence"/>
</dbReference>
<keyword evidence="9 12" id="KW-0472">Membrane</keyword>
<dbReference type="CDD" id="cd01347">
    <property type="entry name" value="ligand_gated_channel"/>
    <property type="match status" value="1"/>
</dbReference>
<dbReference type="InterPro" id="IPR036942">
    <property type="entry name" value="Beta-barrel_TonB_sf"/>
</dbReference>
<sequence>MRSACAVRTRAQATAHVLRGKASRNAASPDTGRGGEPVRGLRDARPAGKRGALRFTGLSSMLTPIARTALGALCGLPLAAVAQTTAADGNGPAAPTAASAGHAVDAALLAPVVVTAQRAPQALADAIPQTTVFDAQDIAAHPGADLPTLLALAPGAQIVRNGGPGATATLFLRGAQATQSLVLIDGVRVDSASLGTAQLSQLPLDQIERVEVVNGNVSSLYGSGAIGGVVQVFTKHGGNHPPRFNFAVGLGSYGTQTQQAGVSGRLDGEGRTTFSVSVAREKDNGFSALDPAKRPKANPNANGYLNESVTASLRHRFDDRWDAGVSYFQSNGNNSYDSAFGAPTDLNNLYSRVQQARAFANGKLFDWWTTHVSVAIGNDRNQSELNGAYTDHFDTDGRQYTWQNDFRIAPDHVIQAGYERLDQQFTSNVYAVPQRHVNSGWLGYTARIGRQQFQANVRRDQYSDFGGANSYYLGYGLDLTDRWKVTASYSSAFRAPTFNDLYYPIYGNPSIRPERSHSVEGAVQYASDAVGVARLTAFQTRYTNLIDYQPVAQNVGRAKVQGLEASWQGHVGATDVRVAATLQNPVDESQNHDLDRRARRFASASVSRAFGPVRVGGEWLVSGARNDQYGGRLGGYGLVNLSARYNITKAWYVSARIDNLFDKDYELAYAYNTPRRGAYVTLGWQQQ</sequence>
<dbReference type="Gene3D" id="2.170.130.10">
    <property type="entry name" value="TonB-dependent receptor, plug domain"/>
    <property type="match status" value="1"/>
</dbReference>
<reference evidence="17 18" key="1">
    <citation type="submission" date="2015-11" db="EMBL/GenBank/DDBJ databases">
        <title>Expanding the genomic diversity of Burkholderia species for the development of highly accurate diagnostics.</title>
        <authorList>
            <person name="Sahl J."/>
            <person name="Keim P."/>
            <person name="Wagner D."/>
        </authorList>
    </citation>
    <scope>NUCLEOTIDE SEQUENCE [LARGE SCALE GENOMIC DNA]</scope>
    <source>
        <strain evidence="17 18">MSMB2087WGS</strain>
    </source>
</reference>
<evidence type="ECO:0000313" key="17">
    <source>
        <dbReference type="EMBL" id="KWA73911.1"/>
    </source>
</evidence>
<protein>
    <submittedName>
        <fullName evidence="17">TonB-dependent receptor</fullName>
    </submittedName>
</protein>
<dbReference type="PROSITE" id="PS52016">
    <property type="entry name" value="TONB_DEPENDENT_REC_3"/>
    <property type="match status" value="1"/>
</dbReference>
<evidence type="ECO:0000256" key="11">
    <source>
        <dbReference type="ARBA" id="ARBA00023237"/>
    </source>
</evidence>
<keyword evidence="6" id="KW-0732">Signal</keyword>
<dbReference type="GO" id="GO:0015889">
    <property type="term" value="P:cobalamin transport"/>
    <property type="evidence" value="ECO:0007669"/>
    <property type="project" value="TreeGrafter"/>
</dbReference>
<accession>A0A119JZQ4</accession>
<evidence type="ECO:0000256" key="9">
    <source>
        <dbReference type="ARBA" id="ARBA00023136"/>
    </source>
</evidence>
<dbReference type="InterPro" id="IPR000531">
    <property type="entry name" value="Beta-barrel_TonB"/>
</dbReference>
<evidence type="ECO:0000259" key="15">
    <source>
        <dbReference type="Pfam" id="PF00593"/>
    </source>
</evidence>
<comment type="subcellular location">
    <subcellularLocation>
        <location evidence="1 12">Cell outer membrane</location>
        <topology evidence="1 12">Multi-pass membrane protein</topology>
    </subcellularLocation>
</comment>
<evidence type="ECO:0000256" key="14">
    <source>
        <dbReference type="SAM" id="MobiDB-lite"/>
    </source>
</evidence>
<dbReference type="InterPro" id="IPR012910">
    <property type="entry name" value="Plug_dom"/>
</dbReference>
<keyword evidence="10 17" id="KW-0675">Receptor</keyword>
<keyword evidence="7" id="KW-0406">Ion transport</keyword>
<keyword evidence="4 12" id="KW-1134">Transmembrane beta strand</keyword>
<evidence type="ECO:0000256" key="1">
    <source>
        <dbReference type="ARBA" id="ARBA00004571"/>
    </source>
</evidence>
<keyword evidence="3 12" id="KW-0813">Transport</keyword>
<organism evidence="17 18">
    <name type="scientific">Burkholderia ubonensis</name>
    <dbReference type="NCBI Taxonomy" id="101571"/>
    <lineage>
        <taxon>Bacteria</taxon>
        <taxon>Pseudomonadati</taxon>
        <taxon>Pseudomonadota</taxon>
        <taxon>Betaproteobacteria</taxon>
        <taxon>Burkholderiales</taxon>
        <taxon>Burkholderiaceae</taxon>
        <taxon>Burkholderia</taxon>
        <taxon>Burkholderia cepacia complex</taxon>
    </lineage>
</organism>
<keyword evidence="11 12" id="KW-0998">Cell outer membrane</keyword>
<evidence type="ECO:0000259" key="16">
    <source>
        <dbReference type="Pfam" id="PF07715"/>
    </source>
</evidence>
<evidence type="ECO:0000256" key="6">
    <source>
        <dbReference type="ARBA" id="ARBA00022729"/>
    </source>
</evidence>
<evidence type="ECO:0000313" key="18">
    <source>
        <dbReference type="Proteomes" id="UP000060630"/>
    </source>
</evidence>
<evidence type="ECO:0000256" key="13">
    <source>
        <dbReference type="RuleBase" id="RU003357"/>
    </source>
</evidence>
<evidence type="ECO:0000256" key="8">
    <source>
        <dbReference type="ARBA" id="ARBA00023077"/>
    </source>
</evidence>
<feature type="domain" description="TonB-dependent receptor plug" evidence="16">
    <location>
        <begin position="129"/>
        <end position="229"/>
    </location>
</feature>
<dbReference type="InterPro" id="IPR039426">
    <property type="entry name" value="TonB-dep_rcpt-like"/>
</dbReference>
<proteinExistence type="inferred from homology"/>
<evidence type="ECO:0000256" key="5">
    <source>
        <dbReference type="ARBA" id="ARBA00022692"/>
    </source>
</evidence>
<dbReference type="EMBL" id="LPHD01000187">
    <property type="protein sequence ID" value="KWA73911.1"/>
    <property type="molecule type" value="Genomic_DNA"/>
</dbReference>
<name>A0A119JZQ4_9BURK</name>
<dbReference type="PANTHER" id="PTHR30069:SF53">
    <property type="entry name" value="COLICIN I RECEPTOR-RELATED"/>
    <property type="match status" value="1"/>
</dbReference>
<comment type="similarity">
    <text evidence="2 12 13">Belongs to the TonB-dependent receptor family.</text>
</comment>
<evidence type="ECO:0000256" key="7">
    <source>
        <dbReference type="ARBA" id="ARBA00023065"/>
    </source>
</evidence>
<dbReference type="Pfam" id="PF07715">
    <property type="entry name" value="Plug"/>
    <property type="match status" value="1"/>
</dbReference>
<feature type="domain" description="TonB-dependent receptor-like beta-barrel" evidence="15">
    <location>
        <begin position="264"/>
        <end position="660"/>
    </location>
</feature>
<keyword evidence="5 12" id="KW-0812">Transmembrane</keyword>
<evidence type="ECO:0000256" key="2">
    <source>
        <dbReference type="ARBA" id="ARBA00009810"/>
    </source>
</evidence>
<dbReference type="InterPro" id="IPR037066">
    <property type="entry name" value="Plug_dom_sf"/>
</dbReference>
<dbReference type="SUPFAM" id="SSF56935">
    <property type="entry name" value="Porins"/>
    <property type="match status" value="1"/>
</dbReference>